<dbReference type="SUPFAM" id="SSF51905">
    <property type="entry name" value="FAD/NAD(P)-binding domain"/>
    <property type="match status" value="2"/>
</dbReference>
<dbReference type="AlphaFoldDB" id="A0AAW0EAK5"/>
<keyword evidence="3" id="KW-0274">FAD</keyword>
<gene>
    <name evidence="6" type="ORF">R3P38DRAFT_681666</name>
</gene>
<sequence length="588" mass="66314">MIPVAFFLSLACALQQVSAYSQFAFHAPTDRERSTFVNSPVDASNSGSEFYQLKWPIRNVAIIGAGVSGLLAYRELVEAGFDIRMFERDAIPGGVWHYTDETPVPAPIPNEDPKIADYEPSLPPQGVPLPFERWYADHNASISTAERWRRHRAPHGVWKSLTSNVPAPLMHFNGLPFPPETPWSMPQDMLVRYIRSAYSFFGINSNDENPRISYGTRVELVEKRFDENGMERGWRLTLKKFDRSGASSCKEVWWTEDFDAVVVATGNFNAPFMPSIPGLQEWSQRFPGSVLHAREYRRPEMFTNKSVLMVGAGTSATGISVDIHRFVKHKRNFLSFRRHANSTTPLDFLRTLPHDVQIVPGIEQFHASNGTIQFSDGTTLSDIDHIVFSTGYQYSFPFLPQYHNSSIPMNEEGPEDQPQPLVTDGSHYRSLYRDFIYIEEPTLGFMNMNLNTVTWTFGEYFAIALARVWSGTARLPSQKEMWRDYRKSVADKGGYGKGVLFFDSGEYIRFFCGWLNSAAFEFGGKTVDGRPGDYLHILRTFMKAFFANPNPPKIPSGNSSQAFVATGGGGGSGDSDLLHLFDHLLSTY</sequence>
<dbReference type="Pfam" id="PF13450">
    <property type="entry name" value="NAD_binding_8"/>
    <property type="match status" value="1"/>
</dbReference>
<evidence type="ECO:0000256" key="5">
    <source>
        <dbReference type="SAM" id="SignalP"/>
    </source>
</evidence>
<name>A0AAW0EAK5_9AGAR</name>
<dbReference type="Proteomes" id="UP001362999">
    <property type="component" value="Unassembled WGS sequence"/>
</dbReference>
<evidence type="ECO:0000256" key="3">
    <source>
        <dbReference type="ARBA" id="ARBA00022827"/>
    </source>
</evidence>
<keyword evidence="7" id="KW-1185">Reference proteome</keyword>
<keyword evidence="5" id="KW-0732">Signal</keyword>
<dbReference type="Gene3D" id="3.50.50.60">
    <property type="entry name" value="FAD/NAD(P)-binding domain"/>
    <property type="match status" value="2"/>
</dbReference>
<keyword evidence="6" id="KW-0503">Monooxygenase</keyword>
<reference evidence="6 7" key="1">
    <citation type="journal article" date="2024" name="J Genomics">
        <title>Draft genome sequencing and assembly of Favolaschia claudopus CIRM-BRFM 2984 isolated from oak limbs.</title>
        <authorList>
            <person name="Navarro D."/>
            <person name="Drula E."/>
            <person name="Chaduli D."/>
            <person name="Cazenave R."/>
            <person name="Ahrendt S."/>
            <person name="Wang J."/>
            <person name="Lipzen A."/>
            <person name="Daum C."/>
            <person name="Barry K."/>
            <person name="Grigoriev I.V."/>
            <person name="Favel A."/>
            <person name="Rosso M.N."/>
            <person name="Martin F."/>
        </authorList>
    </citation>
    <scope>NUCLEOTIDE SEQUENCE [LARGE SCALE GENOMIC DNA]</scope>
    <source>
        <strain evidence="6 7">CIRM-BRFM 2984</strain>
    </source>
</reference>
<accession>A0AAW0EAK5</accession>
<dbReference type="GO" id="GO:0004499">
    <property type="term" value="F:N,N-dimethylaniline monooxygenase activity"/>
    <property type="evidence" value="ECO:0007669"/>
    <property type="project" value="InterPro"/>
</dbReference>
<comment type="similarity">
    <text evidence="1">Belongs to the FMO family.</text>
</comment>
<organism evidence="6 7">
    <name type="scientific">Favolaschia claudopus</name>
    <dbReference type="NCBI Taxonomy" id="2862362"/>
    <lineage>
        <taxon>Eukaryota</taxon>
        <taxon>Fungi</taxon>
        <taxon>Dikarya</taxon>
        <taxon>Basidiomycota</taxon>
        <taxon>Agaricomycotina</taxon>
        <taxon>Agaricomycetes</taxon>
        <taxon>Agaricomycetidae</taxon>
        <taxon>Agaricales</taxon>
        <taxon>Marasmiineae</taxon>
        <taxon>Mycenaceae</taxon>
        <taxon>Favolaschia</taxon>
    </lineage>
</organism>
<keyword evidence="4" id="KW-0560">Oxidoreductase</keyword>
<evidence type="ECO:0000256" key="2">
    <source>
        <dbReference type="ARBA" id="ARBA00022630"/>
    </source>
</evidence>
<evidence type="ECO:0000313" key="7">
    <source>
        <dbReference type="Proteomes" id="UP001362999"/>
    </source>
</evidence>
<dbReference type="InterPro" id="IPR036188">
    <property type="entry name" value="FAD/NAD-bd_sf"/>
</dbReference>
<dbReference type="InterPro" id="IPR020946">
    <property type="entry name" value="Flavin_mOase-like"/>
</dbReference>
<dbReference type="PANTHER" id="PTHR23023">
    <property type="entry name" value="DIMETHYLANILINE MONOOXYGENASE"/>
    <property type="match status" value="1"/>
</dbReference>
<dbReference type="GO" id="GO:0050660">
    <property type="term" value="F:flavin adenine dinucleotide binding"/>
    <property type="evidence" value="ECO:0007669"/>
    <property type="project" value="InterPro"/>
</dbReference>
<dbReference type="GO" id="GO:0050661">
    <property type="term" value="F:NADP binding"/>
    <property type="evidence" value="ECO:0007669"/>
    <property type="project" value="InterPro"/>
</dbReference>
<feature type="chain" id="PRO_5043788162" evidence="5">
    <location>
        <begin position="20"/>
        <end position="588"/>
    </location>
</feature>
<keyword evidence="2" id="KW-0285">Flavoprotein</keyword>
<dbReference type="Pfam" id="PF00743">
    <property type="entry name" value="FMO-like"/>
    <property type="match status" value="2"/>
</dbReference>
<proteinExistence type="inferred from homology"/>
<dbReference type="EMBL" id="JAWWNJ010000002">
    <property type="protein sequence ID" value="KAK7061951.1"/>
    <property type="molecule type" value="Genomic_DNA"/>
</dbReference>
<dbReference type="InterPro" id="IPR050346">
    <property type="entry name" value="FMO-like"/>
</dbReference>
<protein>
    <submittedName>
        <fullName evidence="6">Dimethylaniline monooxygenase</fullName>
    </submittedName>
</protein>
<evidence type="ECO:0000313" key="6">
    <source>
        <dbReference type="EMBL" id="KAK7061951.1"/>
    </source>
</evidence>
<evidence type="ECO:0000256" key="1">
    <source>
        <dbReference type="ARBA" id="ARBA00009183"/>
    </source>
</evidence>
<feature type="signal peptide" evidence="5">
    <location>
        <begin position="1"/>
        <end position="19"/>
    </location>
</feature>
<comment type="caution">
    <text evidence="6">The sequence shown here is derived from an EMBL/GenBank/DDBJ whole genome shotgun (WGS) entry which is preliminary data.</text>
</comment>
<evidence type="ECO:0000256" key="4">
    <source>
        <dbReference type="ARBA" id="ARBA00023002"/>
    </source>
</evidence>